<proteinExistence type="predicted"/>
<reference evidence="2" key="1">
    <citation type="submission" date="2019-09" db="EMBL/GenBank/DDBJ databases">
        <title>Characterisation of the sponge microbiome using genome-centric metagenomics.</title>
        <authorList>
            <person name="Engelberts J.P."/>
            <person name="Robbins S.J."/>
            <person name="De Goeij J.M."/>
            <person name="Aranda M."/>
            <person name="Bell S.C."/>
            <person name="Webster N.S."/>
        </authorList>
    </citation>
    <scope>NUCLEOTIDE SEQUENCE</scope>
    <source>
        <strain evidence="2">SB0664_bin_27</strain>
    </source>
</reference>
<dbReference type="AlphaFoldDB" id="A0A6B0YXG0"/>
<keyword evidence="1" id="KW-0812">Transmembrane</keyword>
<keyword evidence="1" id="KW-1133">Transmembrane helix</keyword>
<evidence type="ECO:0000313" key="2">
    <source>
        <dbReference type="EMBL" id="MXY95784.1"/>
    </source>
</evidence>
<evidence type="ECO:0000256" key="1">
    <source>
        <dbReference type="SAM" id="Phobius"/>
    </source>
</evidence>
<dbReference type="EMBL" id="VXRG01000171">
    <property type="protein sequence ID" value="MXY95784.1"/>
    <property type="molecule type" value="Genomic_DNA"/>
</dbReference>
<accession>A0A6B0YXG0</accession>
<comment type="caution">
    <text evidence="2">The sequence shown here is derived from an EMBL/GenBank/DDBJ whole genome shotgun (WGS) entry which is preliminary data.</text>
</comment>
<name>A0A6B0YXG0_9CHLR</name>
<feature type="transmembrane region" description="Helical" evidence="1">
    <location>
        <begin position="64"/>
        <end position="83"/>
    </location>
</feature>
<organism evidence="2">
    <name type="scientific">Caldilineaceae bacterium SB0664_bin_27</name>
    <dbReference type="NCBI Taxonomy" id="2605260"/>
    <lineage>
        <taxon>Bacteria</taxon>
        <taxon>Bacillati</taxon>
        <taxon>Chloroflexota</taxon>
        <taxon>Caldilineae</taxon>
        <taxon>Caldilineales</taxon>
        <taxon>Caldilineaceae</taxon>
    </lineage>
</organism>
<sequence>MPKDRSYVRASDIGAWSFCNRAWWLAKVQKAPHERPQQLDWGDQSHADHGRLTSRAQWLRKSGIALLAGGLILLGFVLLAQLLL</sequence>
<gene>
    <name evidence="2" type="ORF">F4Y42_20285</name>
</gene>
<protein>
    <submittedName>
        <fullName evidence="2">Uncharacterized protein</fullName>
    </submittedName>
</protein>
<keyword evidence="1" id="KW-0472">Membrane</keyword>